<sequence>LTPKRPNVNSFPAPLAPPFCGTPWEPGRVGAQAAPPWEPGRVGAQAAPPWEPGRVGAQAAPPWEPGRVGAQAAPPGSRDGSGRRRHPPGSRDGSGPWCPDQFPSPPPAPLPTTTSCRHSTSSNPAVKRRLHPPVHRQIVTPYGD</sequence>
<name>A0A3P9HZ51_ORYLA</name>
<proteinExistence type="predicted"/>
<dbReference type="Proteomes" id="UP000265200">
    <property type="component" value="Chromosome 14"/>
</dbReference>
<evidence type="ECO:0000256" key="1">
    <source>
        <dbReference type="SAM" id="MobiDB-lite"/>
    </source>
</evidence>
<accession>A0A3P9HZ51</accession>
<reference key="1">
    <citation type="journal article" date="2007" name="Nature">
        <title>The medaka draft genome and insights into vertebrate genome evolution.</title>
        <authorList>
            <person name="Kasahara M."/>
            <person name="Naruse K."/>
            <person name="Sasaki S."/>
            <person name="Nakatani Y."/>
            <person name="Qu W."/>
            <person name="Ahsan B."/>
            <person name="Yamada T."/>
            <person name="Nagayasu Y."/>
            <person name="Doi K."/>
            <person name="Kasai Y."/>
            <person name="Jindo T."/>
            <person name="Kobayashi D."/>
            <person name="Shimada A."/>
            <person name="Toyoda A."/>
            <person name="Kuroki Y."/>
            <person name="Fujiyama A."/>
            <person name="Sasaki T."/>
            <person name="Shimizu A."/>
            <person name="Asakawa S."/>
            <person name="Shimizu N."/>
            <person name="Hashimoto S."/>
            <person name="Yang J."/>
            <person name="Lee Y."/>
            <person name="Matsushima K."/>
            <person name="Sugano S."/>
            <person name="Sakaizumi M."/>
            <person name="Narita T."/>
            <person name="Ohishi K."/>
            <person name="Haga S."/>
            <person name="Ohta F."/>
            <person name="Nomoto H."/>
            <person name="Nogata K."/>
            <person name="Morishita T."/>
            <person name="Endo T."/>
            <person name="Shin-I T."/>
            <person name="Takeda H."/>
            <person name="Morishita S."/>
            <person name="Kohara Y."/>
        </authorList>
    </citation>
    <scope>NUCLEOTIDE SEQUENCE [LARGE SCALE GENOMIC DNA]</scope>
    <source>
        <strain>Hd-rR</strain>
    </source>
</reference>
<feature type="compositionally biased region" description="Low complexity" evidence="1">
    <location>
        <begin position="90"/>
        <end position="101"/>
    </location>
</feature>
<protein>
    <submittedName>
        <fullName evidence="2">Uncharacterized protein</fullName>
    </submittedName>
</protein>
<evidence type="ECO:0000313" key="2">
    <source>
        <dbReference type="Ensembl" id="ENSORLP00015013081.1"/>
    </source>
</evidence>
<reference evidence="2" key="3">
    <citation type="submission" date="2025-08" db="UniProtKB">
        <authorList>
            <consortium name="Ensembl"/>
        </authorList>
    </citation>
    <scope>IDENTIFICATION</scope>
    <source>
        <strain evidence="2">HSOK</strain>
    </source>
</reference>
<feature type="region of interest" description="Disordered" evidence="1">
    <location>
        <begin position="1"/>
        <end position="144"/>
    </location>
</feature>
<reference evidence="2 3" key="2">
    <citation type="submission" date="2017-04" db="EMBL/GenBank/DDBJ databases">
        <title>CpG methylation of centromeres and impact of large insertions on vertebrate speciation.</title>
        <authorList>
            <person name="Ichikawa K."/>
            <person name="Yoshimura J."/>
            <person name="Morishita S."/>
        </authorList>
    </citation>
    <scope>NUCLEOTIDE SEQUENCE</scope>
    <source>
        <strain evidence="2 3">HSOK</strain>
    </source>
</reference>
<evidence type="ECO:0000313" key="3">
    <source>
        <dbReference type="Proteomes" id="UP000265200"/>
    </source>
</evidence>
<reference evidence="2" key="4">
    <citation type="submission" date="2025-09" db="UniProtKB">
        <authorList>
            <consortium name="Ensembl"/>
        </authorList>
    </citation>
    <scope>IDENTIFICATION</scope>
    <source>
        <strain evidence="2">HSOK</strain>
    </source>
</reference>
<dbReference type="AlphaFoldDB" id="A0A3P9HZ51"/>
<feature type="compositionally biased region" description="Polar residues" evidence="1">
    <location>
        <begin position="115"/>
        <end position="124"/>
    </location>
</feature>
<organism evidence="2 3">
    <name type="scientific">Oryzias latipes</name>
    <name type="common">Japanese rice fish</name>
    <name type="synonym">Japanese killifish</name>
    <dbReference type="NCBI Taxonomy" id="8090"/>
    <lineage>
        <taxon>Eukaryota</taxon>
        <taxon>Metazoa</taxon>
        <taxon>Chordata</taxon>
        <taxon>Craniata</taxon>
        <taxon>Vertebrata</taxon>
        <taxon>Euteleostomi</taxon>
        <taxon>Actinopterygii</taxon>
        <taxon>Neopterygii</taxon>
        <taxon>Teleostei</taxon>
        <taxon>Neoteleostei</taxon>
        <taxon>Acanthomorphata</taxon>
        <taxon>Ovalentaria</taxon>
        <taxon>Atherinomorphae</taxon>
        <taxon>Beloniformes</taxon>
        <taxon>Adrianichthyidae</taxon>
        <taxon>Oryziinae</taxon>
        <taxon>Oryzias</taxon>
    </lineage>
</organism>
<dbReference type="Ensembl" id="ENSORLT00015020389.1">
    <property type="protein sequence ID" value="ENSORLP00015013081.1"/>
    <property type="gene ID" value="ENSORLG00015013980.1"/>
</dbReference>